<comment type="caution">
    <text evidence="2">The sequence shown here is derived from an EMBL/GenBank/DDBJ whole genome shotgun (WGS) entry which is preliminary data.</text>
</comment>
<keyword evidence="3" id="KW-1185">Reference proteome</keyword>
<evidence type="ECO:0008006" key="4">
    <source>
        <dbReference type="Google" id="ProtNLM"/>
    </source>
</evidence>
<proteinExistence type="predicted"/>
<evidence type="ECO:0000313" key="2">
    <source>
        <dbReference type="EMBL" id="MDT3403086.1"/>
    </source>
</evidence>
<sequence>MKKYYLLIAVLTLTAQTIYAQQSITKAISIGPELNIPQRSGYNIGYGASANAEVPVSGKLAVVVTGGYHKFSYKNFAFNGYRKPDADSFIPLKAGVKYYADTRLYLQGEVGAVLSNANNSGGSNSNLFAYSLGTGFLLPMNGSKSNMIDIGLRFEDWSQNRLQQFAIRVAYRFGF</sequence>
<dbReference type="RefSeq" id="WP_311949849.1">
    <property type="nucleotide sequence ID" value="NZ_JAVLVU010000001.1"/>
</dbReference>
<accession>A0ABU3GUE9</accession>
<evidence type="ECO:0000256" key="1">
    <source>
        <dbReference type="SAM" id="SignalP"/>
    </source>
</evidence>
<evidence type="ECO:0000313" key="3">
    <source>
        <dbReference type="Proteomes" id="UP001258315"/>
    </source>
</evidence>
<feature type="signal peptide" evidence="1">
    <location>
        <begin position="1"/>
        <end position="20"/>
    </location>
</feature>
<keyword evidence="1" id="KW-0732">Signal</keyword>
<dbReference type="InterPro" id="IPR011250">
    <property type="entry name" value="OMP/PagP_B-barrel"/>
</dbReference>
<reference evidence="3" key="1">
    <citation type="submission" date="2023-07" db="EMBL/GenBank/DDBJ databases">
        <title>Functional and genomic diversity of the sorghum phyllosphere microbiome.</title>
        <authorList>
            <person name="Shade A."/>
        </authorList>
    </citation>
    <scope>NUCLEOTIDE SEQUENCE [LARGE SCALE GENOMIC DNA]</scope>
    <source>
        <strain evidence="3">SORGH_AS_0422</strain>
    </source>
</reference>
<dbReference type="EMBL" id="JAVLVU010000001">
    <property type="protein sequence ID" value="MDT3403086.1"/>
    <property type="molecule type" value="Genomic_DNA"/>
</dbReference>
<gene>
    <name evidence="2" type="ORF">QE417_002158</name>
</gene>
<dbReference type="Proteomes" id="UP001258315">
    <property type="component" value="Unassembled WGS sequence"/>
</dbReference>
<dbReference type="SUPFAM" id="SSF56925">
    <property type="entry name" value="OMPA-like"/>
    <property type="match status" value="1"/>
</dbReference>
<name>A0ABU3GUE9_9SPHI</name>
<feature type="chain" id="PRO_5047179709" description="Outer membrane protein beta-barrel domain-containing protein" evidence="1">
    <location>
        <begin position="21"/>
        <end position="175"/>
    </location>
</feature>
<organism evidence="2 3">
    <name type="scientific">Mucilaginibacter terrae</name>
    <dbReference type="NCBI Taxonomy" id="1955052"/>
    <lineage>
        <taxon>Bacteria</taxon>
        <taxon>Pseudomonadati</taxon>
        <taxon>Bacteroidota</taxon>
        <taxon>Sphingobacteriia</taxon>
        <taxon>Sphingobacteriales</taxon>
        <taxon>Sphingobacteriaceae</taxon>
        <taxon>Mucilaginibacter</taxon>
    </lineage>
</organism>
<protein>
    <recommendedName>
        <fullName evidence="4">Outer membrane protein beta-barrel domain-containing protein</fullName>
    </recommendedName>
</protein>